<dbReference type="EMBL" id="VDMD01000010">
    <property type="protein sequence ID" value="TRM63315.1"/>
    <property type="molecule type" value="Genomic_DNA"/>
</dbReference>
<sequence length="400" mass="45891">MDIRWRPTELPAVDSPEIAELIFEPNWTSAYRKVIALEDQYSKDLANMLQDQHTNKDRTILEAHLMYLRVVGWLYVFEGGTCRLQLSQWILSCEDDETIIDLGRFLCEHYIRAFRKSKGRMPFDSSDPSRNYFDCQRENLDQRLVTPLDDHATAQSKAHARDNHQCAFIKWFSFSAPISQRDLPSSTKRAILRSAPALPNISRREDVQDNPDAVRVPFCALRCAHILSEPTNQDIHRSPDKRVWAASVSSIFERFGHVDICDELKGPLVHRLENIISVSHDIHDDFDNLNIWLEHVGEPDGHRYRVCGPNAIFFAATIYSDDGIIEFTTPDDNTYPLPSRKYIKLHAAACNVAHMSGAADHFDNIDRVLEEDRVLAEDGHQVFVLEHRLQQAMNTACGRP</sequence>
<evidence type="ECO:0000313" key="1">
    <source>
        <dbReference type="EMBL" id="TRM63315.1"/>
    </source>
</evidence>
<gene>
    <name evidence="1" type="ORF">BD626DRAFT_569332</name>
</gene>
<organism evidence="1 2">
    <name type="scientific">Schizophyllum amplum</name>
    <dbReference type="NCBI Taxonomy" id="97359"/>
    <lineage>
        <taxon>Eukaryota</taxon>
        <taxon>Fungi</taxon>
        <taxon>Dikarya</taxon>
        <taxon>Basidiomycota</taxon>
        <taxon>Agaricomycotina</taxon>
        <taxon>Agaricomycetes</taxon>
        <taxon>Agaricomycetidae</taxon>
        <taxon>Agaricales</taxon>
        <taxon>Schizophyllaceae</taxon>
        <taxon>Schizophyllum</taxon>
    </lineage>
</organism>
<proteinExistence type="predicted"/>
<keyword evidence="2" id="KW-1185">Reference proteome</keyword>
<evidence type="ECO:0008006" key="3">
    <source>
        <dbReference type="Google" id="ProtNLM"/>
    </source>
</evidence>
<accession>A0A550CET0</accession>
<dbReference type="STRING" id="97359.A0A550CET0"/>
<reference evidence="1 2" key="1">
    <citation type="journal article" date="2019" name="New Phytol.">
        <title>Comparative genomics reveals unique wood-decay strategies and fruiting body development in the Schizophyllaceae.</title>
        <authorList>
            <person name="Almasi E."/>
            <person name="Sahu N."/>
            <person name="Krizsan K."/>
            <person name="Balint B."/>
            <person name="Kovacs G.M."/>
            <person name="Kiss B."/>
            <person name="Cseklye J."/>
            <person name="Drula E."/>
            <person name="Henrissat B."/>
            <person name="Nagy I."/>
            <person name="Chovatia M."/>
            <person name="Adam C."/>
            <person name="LaButti K."/>
            <person name="Lipzen A."/>
            <person name="Riley R."/>
            <person name="Grigoriev I.V."/>
            <person name="Nagy L.G."/>
        </authorList>
    </citation>
    <scope>NUCLEOTIDE SEQUENCE [LARGE SCALE GENOMIC DNA]</scope>
    <source>
        <strain evidence="1 2">NL-1724</strain>
    </source>
</reference>
<dbReference type="OrthoDB" id="2104739at2759"/>
<evidence type="ECO:0000313" key="2">
    <source>
        <dbReference type="Proteomes" id="UP000320762"/>
    </source>
</evidence>
<comment type="caution">
    <text evidence="1">The sequence shown here is derived from an EMBL/GenBank/DDBJ whole genome shotgun (WGS) entry which is preliminary data.</text>
</comment>
<dbReference type="AlphaFoldDB" id="A0A550CET0"/>
<name>A0A550CET0_9AGAR</name>
<dbReference type="Proteomes" id="UP000320762">
    <property type="component" value="Unassembled WGS sequence"/>
</dbReference>
<protein>
    <recommendedName>
        <fullName evidence="3">HNH nuclease domain-containing protein</fullName>
    </recommendedName>
</protein>